<accession>A0A1F6Y813</accession>
<dbReference type="GO" id="GO:0005694">
    <property type="term" value="C:chromosome"/>
    <property type="evidence" value="ECO:0007669"/>
    <property type="project" value="TreeGrafter"/>
</dbReference>
<dbReference type="InterPro" id="IPR003115">
    <property type="entry name" value="ParB_N"/>
</dbReference>
<dbReference type="AlphaFoldDB" id="A0A1F6Y813"/>
<dbReference type="Gene3D" id="3.90.1530.30">
    <property type="match status" value="1"/>
</dbReference>
<organism evidence="3 4">
    <name type="scientific">Candidatus Nomurabacteria bacterium RIFCSPLOWO2_12_FULL_44_11</name>
    <dbReference type="NCBI Taxonomy" id="1801796"/>
    <lineage>
        <taxon>Bacteria</taxon>
        <taxon>Candidatus Nomuraibacteriota</taxon>
    </lineage>
</organism>
<gene>
    <name evidence="3" type="ORF">A3G53_01150</name>
</gene>
<evidence type="ECO:0000313" key="3">
    <source>
        <dbReference type="EMBL" id="OGJ02485.1"/>
    </source>
</evidence>
<dbReference type="Proteomes" id="UP000178645">
    <property type="component" value="Unassembled WGS sequence"/>
</dbReference>
<comment type="caution">
    <text evidence="3">The sequence shown here is derived from an EMBL/GenBank/DDBJ whole genome shotgun (WGS) entry which is preliminary data.</text>
</comment>
<dbReference type="EMBL" id="MFVU01000001">
    <property type="protein sequence ID" value="OGJ02485.1"/>
    <property type="molecule type" value="Genomic_DNA"/>
</dbReference>
<dbReference type="GO" id="GO:0007059">
    <property type="term" value="P:chromosome segregation"/>
    <property type="evidence" value="ECO:0007669"/>
    <property type="project" value="TreeGrafter"/>
</dbReference>
<dbReference type="InterPro" id="IPR036086">
    <property type="entry name" value="ParB/Sulfiredoxin_sf"/>
</dbReference>
<name>A0A1F6Y813_9BACT</name>
<dbReference type="GO" id="GO:0003677">
    <property type="term" value="F:DNA binding"/>
    <property type="evidence" value="ECO:0007669"/>
    <property type="project" value="InterPro"/>
</dbReference>
<evidence type="ECO:0000259" key="2">
    <source>
        <dbReference type="SMART" id="SM00470"/>
    </source>
</evidence>
<proteinExistence type="inferred from homology"/>
<dbReference type="SMART" id="SM00470">
    <property type="entry name" value="ParB"/>
    <property type="match status" value="1"/>
</dbReference>
<dbReference type="Pfam" id="PF02195">
    <property type="entry name" value="ParB_N"/>
    <property type="match status" value="1"/>
</dbReference>
<dbReference type="SUPFAM" id="SSF109709">
    <property type="entry name" value="KorB DNA-binding domain-like"/>
    <property type="match status" value="1"/>
</dbReference>
<evidence type="ECO:0000313" key="4">
    <source>
        <dbReference type="Proteomes" id="UP000178645"/>
    </source>
</evidence>
<protein>
    <recommendedName>
        <fullName evidence="2">ParB-like N-terminal domain-containing protein</fullName>
    </recommendedName>
</protein>
<dbReference type="SUPFAM" id="SSF110849">
    <property type="entry name" value="ParB/Sulfiredoxin"/>
    <property type="match status" value="1"/>
</dbReference>
<dbReference type="PANTHER" id="PTHR33375:SF1">
    <property type="entry name" value="CHROMOSOME-PARTITIONING PROTEIN PARB-RELATED"/>
    <property type="match status" value="1"/>
</dbReference>
<evidence type="ECO:0000256" key="1">
    <source>
        <dbReference type="ARBA" id="ARBA00006295"/>
    </source>
</evidence>
<dbReference type="Gene3D" id="1.10.10.2830">
    <property type="match status" value="1"/>
</dbReference>
<dbReference type="NCBIfam" id="TIGR00180">
    <property type="entry name" value="parB_part"/>
    <property type="match status" value="1"/>
</dbReference>
<dbReference type="PANTHER" id="PTHR33375">
    <property type="entry name" value="CHROMOSOME-PARTITIONING PROTEIN PARB-RELATED"/>
    <property type="match status" value="1"/>
</dbReference>
<feature type="domain" description="ParB-like N-terminal" evidence="2">
    <location>
        <begin position="19"/>
        <end position="113"/>
    </location>
</feature>
<reference evidence="3 4" key="1">
    <citation type="journal article" date="2016" name="Nat. Commun.">
        <title>Thousands of microbial genomes shed light on interconnected biogeochemical processes in an aquifer system.</title>
        <authorList>
            <person name="Anantharaman K."/>
            <person name="Brown C.T."/>
            <person name="Hug L.A."/>
            <person name="Sharon I."/>
            <person name="Castelle C.J."/>
            <person name="Probst A.J."/>
            <person name="Thomas B.C."/>
            <person name="Singh A."/>
            <person name="Wilkins M.J."/>
            <person name="Karaoz U."/>
            <person name="Brodie E.L."/>
            <person name="Williams K.H."/>
            <person name="Hubbard S.S."/>
            <person name="Banfield J.F."/>
        </authorList>
    </citation>
    <scope>NUCLEOTIDE SEQUENCE [LARGE SCALE GENOMIC DNA]</scope>
</reference>
<dbReference type="InterPro" id="IPR050336">
    <property type="entry name" value="Chromosome_partition/occlusion"/>
</dbReference>
<sequence>MATADKAQVTSGSQVGQILRIPRSRIRRFETQPRGFFDAKAMNELADSIAEIGQQTPIIIKSITGDPDHDYELVDGERRWIACGMALVETMLAEVRVINDEDDQFEISVVSNFNRAEHTSLEIALAIDRMRKSKKLQGLSAGEQMKKIRKRFGRSEPWVYQHLVLLRLHPDVQAMMAPTLPEEERLSHMLGVFISSLHHDLQLDIAKTVMVKRMGMNQARLYARQVAEEAGVKIKTTERPMGMPSQSWRRLQNTVKVLHEGLDVLFVPASREALVKRNTMDLVLMVAEVEQCITRLTQLKAVLTPTLEVAPAEPKPVPAPTRATVVDVRPSHKVKEPAKLKPVVVALPPPPSAPKSAPAPTPELSSKQVLVLSHKILAALFYPNGQAVVNLGRCRLQEIVPEVDDLDMAVSKALRAGKDNWRLPPMSSEAEQKLRRLMHRFRHSYGNCAKFEESLEYARRRDESDDPVSTHVMR</sequence>
<comment type="similarity">
    <text evidence="1">Belongs to the ParB family.</text>
</comment>
<dbReference type="InterPro" id="IPR004437">
    <property type="entry name" value="ParB/RepB/Spo0J"/>
</dbReference>